<dbReference type="AlphaFoldDB" id="A0A2H3DSD8"/>
<name>A0A2H3DSD8_ARMGA</name>
<reference evidence="2" key="1">
    <citation type="journal article" date="2017" name="Nat. Ecol. Evol.">
        <title>Genome expansion and lineage-specific genetic innovations in the forest pathogenic fungi Armillaria.</title>
        <authorList>
            <person name="Sipos G."/>
            <person name="Prasanna A.N."/>
            <person name="Walter M.C."/>
            <person name="O'Connor E."/>
            <person name="Balint B."/>
            <person name="Krizsan K."/>
            <person name="Kiss B."/>
            <person name="Hess J."/>
            <person name="Varga T."/>
            <person name="Slot J."/>
            <person name="Riley R."/>
            <person name="Boka B."/>
            <person name="Rigling D."/>
            <person name="Barry K."/>
            <person name="Lee J."/>
            <person name="Mihaltcheva S."/>
            <person name="LaButti K."/>
            <person name="Lipzen A."/>
            <person name="Waldron R."/>
            <person name="Moloney N.M."/>
            <person name="Sperisen C."/>
            <person name="Kredics L."/>
            <person name="Vagvoelgyi C."/>
            <person name="Patrignani A."/>
            <person name="Fitzpatrick D."/>
            <person name="Nagy I."/>
            <person name="Doyle S."/>
            <person name="Anderson J.B."/>
            <person name="Grigoriev I.V."/>
            <person name="Gueldener U."/>
            <person name="Muensterkoetter M."/>
            <person name="Nagy L.G."/>
        </authorList>
    </citation>
    <scope>NUCLEOTIDE SEQUENCE [LARGE SCALE GENOMIC DNA]</scope>
    <source>
        <strain evidence="2">Ar21-2</strain>
    </source>
</reference>
<dbReference type="EMBL" id="KZ293648">
    <property type="protein sequence ID" value="PBK98129.1"/>
    <property type="molecule type" value="Genomic_DNA"/>
</dbReference>
<evidence type="ECO:0000313" key="2">
    <source>
        <dbReference type="Proteomes" id="UP000217790"/>
    </source>
</evidence>
<proteinExistence type="predicted"/>
<dbReference type="Proteomes" id="UP000217790">
    <property type="component" value="Unassembled WGS sequence"/>
</dbReference>
<dbReference type="InParanoid" id="A0A2H3DSD8"/>
<accession>A0A2H3DSD8</accession>
<sequence>MERIVQVRSSYRDVSANECKSSERPTILGTSYLFPHPPVHYLHGEDDTSPGASAASPSPRYALLIIVECDPSLRDVDAPLSEWRHTVSVHNHVLGFVVFSSNLVIEGNCIIHRVNELRN</sequence>
<keyword evidence="2" id="KW-1185">Reference proteome</keyword>
<protein>
    <submittedName>
        <fullName evidence="1">Uncharacterized protein</fullName>
    </submittedName>
</protein>
<gene>
    <name evidence="1" type="ORF">ARMGADRAFT_1075000</name>
</gene>
<evidence type="ECO:0000313" key="1">
    <source>
        <dbReference type="EMBL" id="PBK98129.1"/>
    </source>
</evidence>
<organism evidence="1 2">
    <name type="scientific">Armillaria gallica</name>
    <name type="common">Bulbous honey fungus</name>
    <name type="synonym">Armillaria bulbosa</name>
    <dbReference type="NCBI Taxonomy" id="47427"/>
    <lineage>
        <taxon>Eukaryota</taxon>
        <taxon>Fungi</taxon>
        <taxon>Dikarya</taxon>
        <taxon>Basidiomycota</taxon>
        <taxon>Agaricomycotina</taxon>
        <taxon>Agaricomycetes</taxon>
        <taxon>Agaricomycetidae</taxon>
        <taxon>Agaricales</taxon>
        <taxon>Marasmiineae</taxon>
        <taxon>Physalacriaceae</taxon>
        <taxon>Armillaria</taxon>
    </lineage>
</organism>